<proteinExistence type="predicted"/>
<dbReference type="AlphaFoldDB" id="A0A068RTT5"/>
<protein>
    <submittedName>
        <fullName evidence="1">Uncharacterized protein</fullName>
    </submittedName>
</protein>
<sequence>MPVNRLLRERKVYNTTIHANHHVECPNDFVLQRLAGPIVALKRPLIAYTRSALTLSLETPFTRHSSVWRAILLFQPAFYYCCIA</sequence>
<evidence type="ECO:0000313" key="1">
    <source>
        <dbReference type="EMBL" id="CDH53568.1"/>
    </source>
</evidence>
<keyword evidence="2" id="KW-1185">Reference proteome</keyword>
<evidence type="ECO:0000313" key="2">
    <source>
        <dbReference type="Proteomes" id="UP000027586"/>
    </source>
</evidence>
<comment type="caution">
    <text evidence="1">The sequence shown here is derived from an EMBL/GenBank/DDBJ whole genome shotgun (WGS) entry which is preliminary data.</text>
</comment>
<organism evidence="1 2">
    <name type="scientific">Lichtheimia corymbifera JMRC:FSU:9682</name>
    <dbReference type="NCBI Taxonomy" id="1263082"/>
    <lineage>
        <taxon>Eukaryota</taxon>
        <taxon>Fungi</taxon>
        <taxon>Fungi incertae sedis</taxon>
        <taxon>Mucoromycota</taxon>
        <taxon>Mucoromycotina</taxon>
        <taxon>Mucoromycetes</taxon>
        <taxon>Mucorales</taxon>
        <taxon>Lichtheimiaceae</taxon>
        <taxon>Lichtheimia</taxon>
    </lineage>
</organism>
<dbReference type="VEuPathDB" id="FungiDB:LCOR_04906.1"/>
<accession>A0A068RTT5</accession>
<gene>
    <name evidence="1" type="ORF">LCOR_04906.1</name>
</gene>
<dbReference type="Proteomes" id="UP000027586">
    <property type="component" value="Unassembled WGS sequence"/>
</dbReference>
<dbReference type="EMBL" id="CBTN010000018">
    <property type="protein sequence ID" value="CDH53568.1"/>
    <property type="molecule type" value="Genomic_DNA"/>
</dbReference>
<reference evidence="1" key="1">
    <citation type="submission" date="2013-08" db="EMBL/GenBank/DDBJ databases">
        <title>Gene expansion shapes genome architecture in the human pathogen Lichtheimia corymbifera: an evolutionary genomics analysis in the ancient terrestrial Mucorales (Mucoromycotina).</title>
        <authorList>
            <person name="Schwartze V.U."/>
            <person name="Winter S."/>
            <person name="Shelest E."/>
            <person name="Marcet-Houben M."/>
            <person name="Horn F."/>
            <person name="Wehner S."/>
            <person name="Hoffmann K."/>
            <person name="Riege K."/>
            <person name="Sammeth M."/>
            <person name="Nowrousian M."/>
            <person name="Valiante V."/>
            <person name="Linde J."/>
            <person name="Jacobsen I.D."/>
            <person name="Marz M."/>
            <person name="Brakhage A.A."/>
            <person name="Gabaldon T."/>
            <person name="Bocker S."/>
            <person name="Voigt K."/>
        </authorList>
    </citation>
    <scope>NUCLEOTIDE SEQUENCE [LARGE SCALE GENOMIC DNA]</scope>
    <source>
        <strain evidence="1">FSU 9682</strain>
    </source>
</reference>
<name>A0A068RTT5_9FUNG</name>